<protein>
    <submittedName>
        <fullName evidence="1">Uncharacterized protein</fullName>
    </submittedName>
</protein>
<evidence type="ECO:0000313" key="1">
    <source>
        <dbReference type="EMBL" id="QHU01705.1"/>
    </source>
</evidence>
<dbReference type="AlphaFoldDB" id="A0A6C0J7H9"/>
<proteinExistence type="predicted"/>
<reference evidence="1" key="1">
    <citation type="journal article" date="2020" name="Nature">
        <title>Giant virus diversity and host interactions through global metagenomics.</title>
        <authorList>
            <person name="Schulz F."/>
            <person name="Roux S."/>
            <person name="Paez-Espino D."/>
            <person name="Jungbluth S."/>
            <person name="Walsh D.A."/>
            <person name="Denef V.J."/>
            <person name="McMahon K.D."/>
            <person name="Konstantinidis K.T."/>
            <person name="Eloe-Fadrosh E.A."/>
            <person name="Kyrpides N.C."/>
            <person name="Woyke T."/>
        </authorList>
    </citation>
    <scope>NUCLEOTIDE SEQUENCE</scope>
    <source>
        <strain evidence="1">GVMAG-M-3300025874-2</strain>
    </source>
</reference>
<accession>A0A6C0J7H9</accession>
<dbReference type="EMBL" id="MN740346">
    <property type="protein sequence ID" value="QHU01705.1"/>
    <property type="molecule type" value="Genomic_DNA"/>
</dbReference>
<name>A0A6C0J7H9_9ZZZZ</name>
<sequence>MNSLSKIILLSCVVFATSKNVNKRKSSFKISTFKTKSPLIGTAVMKKPVKKKPVKKKPVKKKPNYLTRFMTPKLIEYSKNFNDHSNCLEWTCKEWCAFYDPSFKEAYIKAGCVDDGDYCIC</sequence>
<organism evidence="1">
    <name type="scientific">viral metagenome</name>
    <dbReference type="NCBI Taxonomy" id="1070528"/>
    <lineage>
        <taxon>unclassified sequences</taxon>
        <taxon>metagenomes</taxon>
        <taxon>organismal metagenomes</taxon>
    </lineage>
</organism>